<reference evidence="2 3" key="1">
    <citation type="submission" date="2020-04" db="EMBL/GenBank/DDBJ databases">
        <authorList>
            <person name="Wallbank WR R."/>
            <person name="Pardo Diaz C."/>
            <person name="Kozak K."/>
            <person name="Martin S."/>
            <person name="Jiggins C."/>
            <person name="Moest M."/>
            <person name="Warren A I."/>
            <person name="Byers J.R.P. K."/>
            <person name="Montejo-Kovacevich G."/>
            <person name="Yen C E."/>
        </authorList>
    </citation>
    <scope>NUCLEOTIDE SEQUENCE [LARGE SCALE GENOMIC DNA]</scope>
</reference>
<organism evidence="2 3">
    <name type="scientific">Arctia plantaginis</name>
    <name type="common">Wood tiger moth</name>
    <name type="synonym">Phalaena plantaginis</name>
    <dbReference type="NCBI Taxonomy" id="874455"/>
    <lineage>
        <taxon>Eukaryota</taxon>
        <taxon>Metazoa</taxon>
        <taxon>Ecdysozoa</taxon>
        <taxon>Arthropoda</taxon>
        <taxon>Hexapoda</taxon>
        <taxon>Insecta</taxon>
        <taxon>Pterygota</taxon>
        <taxon>Neoptera</taxon>
        <taxon>Endopterygota</taxon>
        <taxon>Lepidoptera</taxon>
        <taxon>Glossata</taxon>
        <taxon>Ditrysia</taxon>
        <taxon>Noctuoidea</taxon>
        <taxon>Erebidae</taxon>
        <taxon>Arctiinae</taxon>
        <taxon>Arctia</taxon>
    </lineage>
</organism>
<accession>A0A8S1ABE7</accession>
<gene>
    <name evidence="2" type="ORF">APLA_LOCUS9208</name>
</gene>
<dbReference type="Proteomes" id="UP000494106">
    <property type="component" value="Unassembled WGS sequence"/>
</dbReference>
<feature type="compositionally biased region" description="Basic and acidic residues" evidence="1">
    <location>
        <begin position="157"/>
        <end position="172"/>
    </location>
</feature>
<comment type="caution">
    <text evidence="2">The sequence shown here is derived from an EMBL/GenBank/DDBJ whole genome shotgun (WGS) entry which is preliminary data.</text>
</comment>
<protein>
    <submittedName>
        <fullName evidence="2">Uncharacterized protein</fullName>
    </submittedName>
</protein>
<dbReference type="OrthoDB" id="116380at2759"/>
<dbReference type="AlphaFoldDB" id="A0A8S1ABE7"/>
<feature type="region of interest" description="Disordered" evidence="1">
    <location>
        <begin position="122"/>
        <end position="172"/>
    </location>
</feature>
<proteinExistence type="predicted"/>
<evidence type="ECO:0000313" key="3">
    <source>
        <dbReference type="Proteomes" id="UP000494106"/>
    </source>
</evidence>
<evidence type="ECO:0000313" key="2">
    <source>
        <dbReference type="EMBL" id="CAB3242773.1"/>
    </source>
</evidence>
<dbReference type="EMBL" id="CADEBC010000518">
    <property type="protein sequence ID" value="CAB3242773.1"/>
    <property type="molecule type" value="Genomic_DNA"/>
</dbReference>
<sequence>MATVEGRPAQYGVTLRQLRELMESRGAEGMAKINALGGPQDICKKLYTSSTDAQFMPNMPQMAQMPQGSFPFFGSQGQPMHIQMPQGGMPLMPNMPHMPGMHMSGMQSPLNGGRLPMVVMPHYTKKNEKTRKQKKTRRRNRKHSKGSSSSEESCSSEEMKFRNNNDLRSPKNKRQEILTPVVSYVTKDGYVIYQKKIKKEKAKDWLELSKDHSDEYFEKTSRNRKHHNH</sequence>
<feature type="compositionally biased region" description="Basic residues" evidence="1">
    <location>
        <begin position="128"/>
        <end position="145"/>
    </location>
</feature>
<keyword evidence="3" id="KW-1185">Reference proteome</keyword>
<evidence type="ECO:0000256" key="1">
    <source>
        <dbReference type="SAM" id="MobiDB-lite"/>
    </source>
</evidence>
<name>A0A8S1ABE7_ARCPL</name>